<dbReference type="InterPro" id="IPR002104">
    <property type="entry name" value="Integrase_catalytic"/>
</dbReference>
<evidence type="ECO:0000256" key="2">
    <source>
        <dbReference type="ARBA" id="ARBA00023172"/>
    </source>
</evidence>
<dbReference type="EMBL" id="CP047289">
    <property type="protein sequence ID" value="QUS36278.1"/>
    <property type="molecule type" value="Genomic_DNA"/>
</dbReference>
<evidence type="ECO:0000313" key="5">
    <source>
        <dbReference type="Proteomes" id="UP000679284"/>
    </source>
</evidence>
<dbReference type="GO" id="GO:0003677">
    <property type="term" value="F:DNA binding"/>
    <property type="evidence" value="ECO:0007669"/>
    <property type="project" value="InterPro"/>
</dbReference>
<sequence>MVKRSLPKGVHRVRRKLKCGAKYHFYAWRGGPKFWEAVIPYPVEPEFFQAFSACTAPQKSSANLVDDLVTDFLSSDAMPPRARSRKDVELWVKRFQDEFGSDPTAMFEEAASRAELNTWRKRWINSPKQYDMAGTHAVKLLNWAVGEGRLKEHYCHKLKKLYVADRSEIVWTPADIKAFNKVAPQWVQRILMLGCETGLRVSDLVEVRKDHFEDTAHGKRLRFKTGKRGRVAYIPVTNGLQSLLDATPESQETLLVGQLGDPLQSRWASNQITKWRREAKVSSWEDGREKTLADTRGTAATRLLNADLSLRQIATLMGWSVRYAAQVIEIYARVSPDESDLVLARLEAAKARTQQL</sequence>
<dbReference type="PROSITE" id="PS51898">
    <property type="entry name" value="TYR_RECOMBINASE"/>
    <property type="match status" value="1"/>
</dbReference>
<protein>
    <submittedName>
        <fullName evidence="4">Tyrosine-type recombinase/integrase</fullName>
    </submittedName>
</protein>
<dbReference type="InterPro" id="IPR013762">
    <property type="entry name" value="Integrase-like_cat_sf"/>
</dbReference>
<evidence type="ECO:0000256" key="1">
    <source>
        <dbReference type="ARBA" id="ARBA00022908"/>
    </source>
</evidence>
<proteinExistence type="predicted"/>
<dbReference type="PANTHER" id="PTHR30349">
    <property type="entry name" value="PHAGE INTEGRASE-RELATED"/>
    <property type="match status" value="1"/>
</dbReference>
<feature type="domain" description="Tyr recombinase" evidence="3">
    <location>
        <begin position="166"/>
        <end position="344"/>
    </location>
</feature>
<dbReference type="GO" id="GO:0015074">
    <property type="term" value="P:DNA integration"/>
    <property type="evidence" value="ECO:0007669"/>
    <property type="project" value="UniProtKB-KW"/>
</dbReference>
<dbReference type="InterPro" id="IPR011010">
    <property type="entry name" value="DNA_brk_join_enz"/>
</dbReference>
<keyword evidence="2" id="KW-0233">DNA recombination</keyword>
<dbReference type="Proteomes" id="UP000679284">
    <property type="component" value="Chromosome"/>
</dbReference>
<dbReference type="KEGG" id="fap:GR316_08345"/>
<dbReference type="Gene3D" id="1.10.443.10">
    <property type="entry name" value="Intergrase catalytic core"/>
    <property type="match status" value="1"/>
</dbReference>
<evidence type="ECO:0000313" key="4">
    <source>
        <dbReference type="EMBL" id="QUS36278.1"/>
    </source>
</evidence>
<dbReference type="PANTHER" id="PTHR30349:SF64">
    <property type="entry name" value="PROPHAGE INTEGRASE INTD-RELATED"/>
    <property type="match status" value="1"/>
</dbReference>
<gene>
    <name evidence="4" type="ORF">GR316_08345</name>
</gene>
<name>A0A8J8MTZ9_9RHOB</name>
<dbReference type="SUPFAM" id="SSF56349">
    <property type="entry name" value="DNA breaking-rejoining enzymes"/>
    <property type="match status" value="1"/>
</dbReference>
<dbReference type="InterPro" id="IPR050090">
    <property type="entry name" value="Tyrosine_recombinase_XerCD"/>
</dbReference>
<dbReference type="GO" id="GO:0006310">
    <property type="term" value="P:DNA recombination"/>
    <property type="evidence" value="ECO:0007669"/>
    <property type="project" value="UniProtKB-KW"/>
</dbReference>
<dbReference type="AlphaFoldDB" id="A0A8J8MTZ9"/>
<accession>A0A8J8MTZ9</accession>
<keyword evidence="5" id="KW-1185">Reference proteome</keyword>
<dbReference type="RefSeq" id="WP_211783498.1">
    <property type="nucleotide sequence ID" value="NZ_CP047289.1"/>
</dbReference>
<evidence type="ECO:0000259" key="3">
    <source>
        <dbReference type="PROSITE" id="PS51898"/>
    </source>
</evidence>
<reference evidence="4" key="1">
    <citation type="submission" date="2020-01" db="EMBL/GenBank/DDBJ databases">
        <authorList>
            <person name="Yang Y."/>
            <person name="Kwon Y.M."/>
        </authorList>
    </citation>
    <scope>NUCLEOTIDE SEQUENCE</scope>
    <source>
        <strain evidence="4">PG104</strain>
    </source>
</reference>
<organism evidence="4 5">
    <name type="scientific">Falsirhodobacter algicola</name>
    <dbReference type="NCBI Taxonomy" id="2692330"/>
    <lineage>
        <taxon>Bacteria</taxon>
        <taxon>Pseudomonadati</taxon>
        <taxon>Pseudomonadota</taxon>
        <taxon>Alphaproteobacteria</taxon>
        <taxon>Rhodobacterales</taxon>
        <taxon>Paracoccaceae</taxon>
        <taxon>Falsirhodobacter</taxon>
    </lineage>
</organism>
<dbReference type="Pfam" id="PF00589">
    <property type="entry name" value="Phage_integrase"/>
    <property type="match status" value="1"/>
</dbReference>
<keyword evidence="1" id="KW-0229">DNA integration</keyword>